<organism evidence="3 4">
    <name type="scientific">Hydrogeniiclostridium mannosilyticum</name>
    <dbReference type="NCBI Taxonomy" id="2764322"/>
    <lineage>
        <taxon>Bacteria</taxon>
        <taxon>Bacillati</taxon>
        <taxon>Bacillota</taxon>
        <taxon>Clostridia</taxon>
        <taxon>Eubacteriales</taxon>
        <taxon>Acutalibacteraceae</taxon>
        <taxon>Hydrogeniiclostridium</taxon>
    </lineage>
</organism>
<dbReference type="SMART" id="SM00422">
    <property type="entry name" value="HTH_MERR"/>
    <property type="match status" value="1"/>
</dbReference>
<dbReference type="InterPro" id="IPR009061">
    <property type="entry name" value="DNA-bd_dom_put_sf"/>
</dbReference>
<protein>
    <recommendedName>
        <fullName evidence="2">HTH merR-type domain-containing protein</fullName>
    </recommendedName>
</protein>
<dbReference type="GO" id="GO:0003700">
    <property type="term" value="F:DNA-binding transcription factor activity"/>
    <property type="evidence" value="ECO:0007669"/>
    <property type="project" value="InterPro"/>
</dbReference>
<evidence type="ECO:0000259" key="2">
    <source>
        <dbReference type="PROSITE" id="PS50937"/>
    </source>
</evidence>
<dbReference type="InterPro" id="IPR047057">
    <property type="entry name" value="MerR_fam"/>
</dbReference>
<proteinExistence type="predicted"/>
<evidence type="ECO:0000313" key="3">
    <source>
        <dbReference type="EMBL" id="RAQ28261.1"/>
    </source>
</evidence>
<dbReference type="SUPFAM" id="SSF46955">
    <property type="entry name" value="Putative DNA-binding domain"/>
    <property type="match status" value="1"/>
</dbReference>
<dbReference type="GO" id="GO:0003677">
    <property type="term" value="F:DNA binding"/>
    <property type="evidence" value="ECO:0007669"/>
    <property type="project" value="UniProtKB-KW"/>
</dbReference>
<keyword evidence="4" id="KW-1185">Reference proteome</keyword>
<dbReference type="Gene3D" id="1.10.1660.10">
    <property type="match status" value="1"/>
</dbReference>
<dbReference type="PANTHER" id="PTHR30204">
    <property type="entry name" value="REDOX-CYCLING DRUG-SENSING TRANSCRIPTIONAL ACTIVATOR SOXR"/>
    <property type="match status" value="1"/>
</dbReference>
<dbReference type="PANTHER" id="PTHR30204:SF97">
    <property type="entry name" value="MERR FAMILY REGULATORY PROTEIN"/>
    <property type="match status" value="1"/>
</dbReference>
<dbReference type="AlphaFoldDB" id="A0A328UHW7"/>
<feature type="domain" description="HTH merR-type" evidence="2">
    <location>
        <begin position="1"/>
        <end position="73"/>
    </location>
</feature>
<evidence type="ECO:0000256" key="1">
    <source>
        <dbReference type="ARBA" id="ARBA00023125"/>
    </source>
</evidence>
<evidence type="ECO:0000313" key="4">
    <source>
        <dbReference type="Proteomes" id="UP000249377"/>
    </source>
</evidence>
<dbReference type="Proteomes" id="UP000249377">
    <property type="component" value="Unassembled WGS sequence"/>
</dbReference>
<reference evidence="3 4" key="1">
    <citation type="submission" date="2018-06" db="EMBL/GenBank/DDBJ databases">
        <title>Noncontiguous genome sequence of Ruminococcaceae bacterium ASD2818.</title>
        <authorList>
            <person name="Chaplin A.V."/>
            <person name="Sokolova S.R."/>
            <person name="Kochetkova T.O."/>
            <person name="Goltsov A.Y."/>
            <person name="Trofimov D.Y."/>
            <person name="Efimov B.A."/>
        </authorList>
    </citation>
    <scope>NUCLEOTIDE SEQUENCE [LARGE SCALE GENOMIC DNA]</scope>
    <source>
        <strain evidence="3 4">ASD2818</strain>
    </source>
</reference>
<dbReference type="InterPro" id="IPR000551">
    <property type="entry name" value="MerR-type_HTH_dom"/>
</dbReference>
<dbReference type="EMBL" id="QLYR01000006">
    <property type="protein sequence ID" value="RAQ28261.1"/>
    <property type="molecule type" value="Genomic_DNA"/>
</dbReference>
<dbReference type="PROSITE" id="PS50937">
    <property type="entry name" value="HTH_MERR_2"/>
    <property type="match status" value="1"/>
</dbReference>
<gene>
    <name evidence="3" type="ORF">DPQ25_09660</name>
</gene>
<name>A0A328UHW7_9FIRM</name>
<accession>A0A328UHW7</accession>
<keyword evidence="1" id="KW-0238">DNA-binding</keyword>
<sequence length="373" mass="43257">MKPMRIGEFSRACHMPISVLRYYDSCGLLKPVYIDSFTGYRHYSENQISVCARINELKTAGFSLSEIKQLVSGSVPPKAIGAIFDNKKKQLNETLCRLDELRGLMLGGNFMEEAKINFIHENVHIPFENDEKIVGKWEIIGEYHNQAAFNLGKKLPEEGIGSQNREIFFLPQGEWYWCYSWTKGKLLIDDGESSSVNEFTVEKQSDGLYMFVKLKSFDYLQTGRTTLLVLHQCDNCRYKAKDIARKDNISIPFNNDRNILGKWKSVAFVQNKDDFSPENVDSSFEPYFKEIDFLPNGECSSVYGDEIISGRHAQEWTNGFVLRKWNCTACAYEIKNIDDTEYLFIEWKSGDYRWGGFDTDYYVFRRDYGRCSH</sequence>
<comment type="caution">
    <text evidence="3">The sequence shown here is derived from an EMBL/GenBank/DDBJ whole genome shotgun (WGS) entry which is preliminary data.</text>
</comment>
<dbReference type="Pfam" id="PF13411">
    <property type="entry name" value="MerR_1"/>
    <property type="match status" value="1"/>
</dbReference>